<evidence type="ECO:0000313" key="20">
    <source>
        <dbReference type="EMBL" id="RQD87697.1"/>
    </source>
</evidence>
<comment type="catalytic activity">
    <reaction evidence="16">
        <text>2 L-glutamate + NADP(+) = L-glutamine + 2-oxoglutarate + NADPH + H(+)</text>
        <dbReference type="Rhea" id="RHEA:15501"/>
        <dbReference type="ChEBI" id="CHEBI:15378"/>
        <dbReference type="ChEBI" id="CHEBI:16810"/>
        <dbReference type="ChEBI" id="CHEBI:29985"/>
        <dbReference type="ChEBI" id="CHEBI:57783"/>
        <dbReference type="ChEBI" id="CHEBI:58349"/>
        <dbReference type="ChEBI" id="CHEBI:58359"/>
        <dbReference type="EC" id="1.4.1.13"/>
    </reaction>
</comment>
<dbReference type="InterPro" id="IPR002932">
    <property type="entry name" value="Glu_synthdom"/>
</dbReference>
<evidence type="ECO:0000256" key="15">
    <source>
        <dbReference type="ARBA" id="ARBA00037898"/>
    </source>
</evidence>
<dbReference type="NCBIfam" id="NF008730">
    <property type="entry name" value="PRK11750.1"/>
    <property type="match status" value="1"/>
</dbReference>
<dbReference type="Pfam" id="PF01645">
    <property type="entry name" value="Glu_synthase"/>
    <property type="match status" value="1"/>
</dbReference>
<accession>A0A424Z120</accession>
<evidence type="ECO:0000256" key="14">
    <source>
        <dbReference type="ARBA" id="ARBA00023291"/>
    </source>
</evidence>
<dbReference type="EMBL" id="QURW01000008">
    <property type="protein sequence ID" value="RQD87697.1"/>
    <property type="molecule type" value="Genomic_DNA"/>
</dbReference>
<dbReference type="Pfam" id="PF04898">
    <property type="entry name" value="Glu_syn_central"/>
    <property type="match status" value="1"/>
</dbReference>
<keyword evidence="12" id="KW-0411">Iron-sulfur</keyword>
<dbReference type="SUPFAM" id="SSF56235">
    <property type="entry name" value="N-terminal nucleophile aminohydrolases (Ntn hydrolases)"/>
    <property type="match status" value="1"/>
</dbReference>
<evidence type="ECO:0000256" key="13">
    <source>
        <dbReference type="ARBA" id="ARBA00023164"/>
    </source>
</evidence>
<dbReference type="Pfam" id="PF00310">
    <property type="entry name" value="GATase_2"/>
    <property type="match status" value="1"/>
</dbReference>
<dbReference type="CDD" id="cd02808">
    <property type="entry name" value="GltS_FMN"/>
    <property type="match status" value="1"/>
</dbReference>
<evidence type="ECO:0000256" key="17">
    <source>
        <dbReference type="ARBA" id="ARBA00072108"/>
    </source>
</evidence>
<dbReference type="Gene3D" id="2.160.20.60">
    <property type="entry name" value="Glutamate synthase, alpha subunit, C-terminal domain"/>
    <property type="match status" value="1"/>
</dbReference>
<reference evidence="20 21" key="1">
    <citation type="submission" date="2018-08" db="EMBL/GenBank/DDBJ databases">
        <title>Survival mechanisms of Campylobacter hepaticus identified by genomic analysis and comparative transcriptomic analysis of in vivo and in vitro derived bacteria.</title>
        <authorList>
            <person name="Van T.T.H."/>
            <person name="Moore R.J."/>
        </authorList>
    </citation>
    <scope>NUCLEOTIDE SEQUENCE [LARGE SCALE GENOMIC DNA]</scope>
    <source>
        <strain evidence="20 21">54L</strain>
    </source>
</reference>
<proteinExistence type="inferred from homology"/>
<evidence type="ECO:0000256" key="8">
    <source>
        <dbReference type="ARBA" id="ARBA00022723"/>
    </source>
</evidence>
<dbReference type="InterPro" id="IPR017932">
    <property type="entry name" value="GATase_2_dom"/>
</dbReference>
<dbReference type="SUPFAM" id="SSF69336">
    <property type="entry name" value="Alpha subunit of glutamate synthase, C-terminal domain"/>
    <property type="match status" value="1"/>
</dbReference>
<keyword evidence="10 20" id="KW-0560">Oxidoreductase</keyword>
<keyword evidence="6" id="KW-0285">Flavoprotein</keyword>
<evidence type="ECO:0000256" key="12">
    <source>
        <dbReference type="ARBA" id="ARBA00023014"/>
    </source>
</evidence>
<sequence>MNLENNQSIGLYNPNNEHDACGIAALVNIRGIASYKIICDALEILMNLEHRGGAGAEENSGDGAGILIQIPHDFFMTQELGFKLPKKGHYAIAQMFLSPNKDAKEQAKAIFLQGLKDKKLEFLGFREVPFNPSDIGASALKTMPYFLQAFIKKPNEISVGLEFERVLYSARRLIEKRALNIPKFYFSSFSSRTIVYKGMLLSTQLSDFYLDFKDVNMKSAIALVHSRFSTNTFPSWERAHPNRYMVHNGEINTIRGNVDSIRAREGLMKSEYFENLEEIFPIIAKPSSDSAMFDNTLEFLALNGRTLEEAFMMMVPEPWHKNENMESKKRAFYEYHSLLMEPWDGPAAIIFTDGVIVGASLDRNGFRPSRYYLTKDDVLILSSETGVLKLDEKNIKAKKRLEPGKLLLVDTARSRLIADQEIKEHYANAKPYKMWLKNLVELEKEHTQIYKHEFLKEDEVLKLQKAFGWNYDELQMSVKDMAQNAKESIAAMGVDTPLAILSKTYQPLYNYFKQLFAQVTNPPLDAIREEIVTSTRIYLGSEGNLLKPNENNAKRVKIALPIISNEELFELKNLSKFKVKELSILYDYSQNTLEKALDDLCIRVEKEVKEGTSIMILSDKGVDEKNAYIPALLAVSGVHNHLVRKNLRTHTSLIIQSGEPREIHHFACLLAYGATVINPYLVYESIQKLIMNKELDLAYEKAVQNFIEASSKGIVKIASKMGVSTLQSYNGSALFECLGLSSKVIDKYFTSTISRIEGIDLEDFEKELINLHKNAFNNTHKVLDSKGIHGFRSAKEEHLIDPLVIFNLQEACRNKDYKMFKKYSALIDEKQINLRSLMEFDFSEAISIDKVESVQSIVKRFKTGAMSYGSISKEAHECLALAMNKIGAKSNSGEGGEDEERYEIKDGLNKNSAIKQVASGRFGVDLNYLIHAKEIQIKIAQGAKPGEGGQLMGFKVYPWIAKARHSTPGVTLISPPPHHDIYSIEDLAQLIYDLKNANKDAKISVKLVSENGIGTVAAGVAKAGANLILVSGYDGGTGASPRTSIAHAGIPWELGLAETHQTLILNKLRDRVKLETDGKLMNGRDLAIAALLGAEEFGFASAPLIVMGCTMMRVCHLNTCPFGIATQDNKLRNRFKAKVDDVVNFMYFIAEELREYMAKLGFERLDDMIGRVDKLRQKSVQGKARKLNLDKILKSLPTYNKTAIHFKDYKDNKLEKTIDYRVLLPLCKNAVEKKEPIKLSLEVGNQSRTFATMLSSEILKTYGKNALEEDSIYIKAIGNAGNSFGAFLLKGIKLEIIGDSNDYLGKGLSGGKIIAKISNEATFSSEENIIAGNACLYGATEGEVYLDGIAGERFCVRNSGAHALVLGTGVHGCEYMTGGLVVVLGDVGANFAAGMSGGVVYIFGRHNETNVNKELVDIKELNIEDEKELKNMIEKHIFYTDSKKAKDILEKFDKKDFFKIMPRDYEKMLKMLDLCKNEKDPNLAAFLKITQDKE</sequence>
<evidence type="ECO:0000256" key="18">
    <source>
        <dbReference type="ARBA" id="ARBA00079921"/>
    </source>
</evidence>
<dbReference type="PANTHER" id="PTHR11938:SF133">
    <property type="entry name" value="GLUTAMATE SYNTHASE (NADH)"/>
    <property type="match status" value="1"/>
</dbReference>
<comment type="similarity">
    <text evidence="3">Belongs to the glutamate synthase family.</text>
</comment>
<keyword evidence="13" id="KW-0314">Glutamate biosynthesis</keyword>
<feature type="domain" description="Glutamine amidotransferase type-2" evidence="19">
    <location>
        <begin position="21"/>
        <end position="412"/>
    </location>
</feature>
<dbReference type="Pfam" id="PF01493">
    <property type="entry name" value="GXGXG"/>
    <property type="match status" value="1"/>
</dbReference>
<dbReference type="InterPro" id="IPR050711">
    <property type="entry name" value="ET-N_metabolism_enzyme"/>
</dbReference>
<dbReference type="CDD" id="cd00982">
    <property type="entry name" value="gltB_C"/>
    <property type="match status" value="1"/>
</dbReference>
<comment type="cofactor">
    <cofactor evidence="2">
        <name>[3Fe-4S] cluster</name>
        <dbReference type="ChEBI" id="CHEBI:21137"/>
    </cofactor>
</comment>
<comment type="caution">
    <text evidence="20">The sequence shown here is derived from an EMBL/GenBank/DDBJ whole genome shotgun (WGS) entry which is preliminary data.</text>
</comment>
<dbReference type="STRING" id="1813019.A2J15_04780"/>
<dbReference type="GO" id="GO:0006537">
    <property type="term" value="P:glutamate biosynthetic process"/>
    <property type="evidence" value="ECO:0007669"/>
    <property type="project" value="UniProtKB-KW"/>
</dbReference>
<evidence type="ECO:0000256" key="2">
    <source>
        <dbReference type="ARBA" id="ARBA00001927"/>
    </source>
</evidence>
<gene>
    <name evidence="20" type="ORF">DZD40_03900</name>
</gene>
<evidence type="ECO:0000256" key="7">
    <source>
        <dbReference type="ARBA" id="ARBA00022643"/>
    </source>
</evidence>
<dbReference type="RefSeq" id="WP_124134405.1">
    <property type="nucleotide sequence ID" value="NZ_QURW01000008.1"/>
</dbReference>
<evidence type="ECO:0000256" key="10">
    <source>
        <dbReference type="ARBA" id="ARBA00023002"/>
    </source>
</evidence>
<dbReference type="EC" id="1.4.1.13" evidence="4"/>
<keyword evidence="9" id="KW-0315">Glutamine amidotransferase</keyword>
<evidence type="ECO:0000256" key="1">
    <source>
        <dbReference type="ARBA" id="ARBA00001917"/>
    </source>
</evidence>
<keyword evidence="14" id="KW-0003">3Fe-4S</keyword>
<dbReference type="CDD" id="cd00713">
    <property type="entry name" value="GltS"/>
    <property type="match status" value="1"/>
</dbReference>
<evidence type="ECO:0000256" key="4">
    <source>
        <dbReference type="ARBA" id="ARBA00012079"/>
    </source>
</evidence>
<dbReference type="Gene3D" id="3.60.20.10">
    <property type="entry name" value="Glutamine Phosphoribosylpyrophosphate, subunit 1, domain 1"/>
    <property type="match status" value="1"/>
</dbReference>
<dbReference type="SUPFAM" id="SSF51395">
    <property type="entry name" value="FMN-linked oxidoreductases"/>
    <property type="match status" value="1"/>
</dbReference>
<dbReference type="InterPro" id="IPR036485">
    <property type="entry name" value="Glu_synth_asu_C_sf"/>
</dbReference>
<dbReference type="GO" id="GO:0046872">
    <property type="term" value="F:metal ion binding"/>
    <property type="evidence" value="ECO:0007669"/>
    <property type="project" value="UniProtKB-KW"/>
</dbReference>
<evidence type="ECO:0000256" key="16">
    <source>
        <dbReference type="ARBA" id="ARBA00048151"/>
    </source>
</evidence>
<dbReference type="PANTHER" id="PTHR11938">
    <property type="entry name" value="FAD NADPH DEHYDROGENASE/OXIDOREDUCTASE"/>
    <property type="match status" value="1"/>
</dbReference>
<evidence type="ECO:0000256" key="3">
    <source>
        <dbReference type="ARBA" id="ARBA00009716"/>
    </source>
</evidence>
<organism evidence="20 21">
    <name type="scientific">Campylobacter hepaticus</name>
    <dbReference type="NCBI Taxonomy" id="1813019"/>
    <lineage>
        <taxon>Bacteria</taxon>
        <taxon>Pseudomonadati</taxon>
        <taxon>Campylobacterota</taxon>
        <taxon>Epsilonproteobacteria</taxon>
        <taxon>Campylobacterales</taxon>
        <taxon>Campylobacteraceae</taxon>
        <taxon>Campylobacter</taxon>
    </lineage>
</organism>
<evidence type="ECO:0000259" key="19">
    <source>
        <dbReference type="PROSITE" id="PS51278"/>
    </source>
</evidence>
<keyword evidence="11" id="KW-0408">Iron</keyword>
<evidence type="ECO:0000256" key="11">
    <source>
        <dbReference type="ARBA" id="ARBA00023004"/>
    </source>
</evidence>
<evidence type="ECO:0000256" key="9">
    <source>
        <dbReference type="ARBA" id="ARBA00022962"/>
    </source>
</evidence>
<dbReference type="Gene3D" id="3.20.20.70">
    <property type="entry name" value="Aldolase class I"/>
    <property type="match status" value="2"/>
</dbReference>
<dbReference type="GO" id="GO:0051538">
    <property type="term" value="F:3 iron, 4 sulfur cluster binding"/>
    <property type="evidence" value="ECO:0007669"/>
    <property type="project" value="UniProtKB-KW"/>
</dbReference>
<dbReference type="FunFam" id="3.60.20.10:FF:000001">
    <property type="entry name" value="Glutamate synthase, large subunit"/>
    <property type="match status" value="1"/>
</dbReference>
<name>A0A424Z120_9BACT</name>
<evidence type="ECO:0000256" key="6">
    <source>
        <dbReference type="ARBA" id="ARBA00022630"/>
    </source>
</evidence>
<dbReference type="InterPro" id="IPR002489">
    <property type="entry name" value="Glu_synth_asu_C"/>
</dbReference>
<dbReference type="PROSITE" id="PS51278">
    <property type="entry name" value="GATASE_TYPE_2"/>
    <property type="match status" value="1"/>
</dbReference>
<comment type="pathway">
    <text evidence="15">Amino-acid biosynthesis; L-glutamate biosynthesis via GLT pathway; L-glutamate from 2-oxoglutarate and L-glutamine (NADP(+) route): step 1/1.</text>
</comment>
<keyword evidence="8" id="KW-0479">Metal-binding</keyword>
<dbReference type="InterPro" id="IPR013785">
    <property type="entry name" value="Aldolase_TIM"/>
</dbReference>
<dbReference type="InterPro" id="IPR029055">
    <property type="entry name" value="Ntn_hydrolases_N"/>
</dbReference>
<comment type="cofactor">
    <cofactor evidence="1">
        <name>FMN</name>
        <dbReference type="ChEBI" id="CHEBI:58210"/>
    </cofactor>
</comment>
<dbReference type="GO" id="GO:0019676">
    <property type="term" value="P:ammonia assimilation cycle"/>
    <property type="evidence" value="ECO:0007669"/>
    <property type="project" value="TreeGrafter"/>
</dbReference>
<evidence type="ECO:0000256" key="5">
    <source>
        <dbReference type="ARBA" id="ARBA00022605"/>
    </source>
</evidence>
<protein>
    <recommendedName>
        <fullName evidence="17">Glutamate synthase [NADPH] large chain</fullName>
        <ecNumber evidence="4">1.4.1.13</ecNumber>
    </recommendedName>
    <alternativeName>
        <fullName evidence="18">Glutamate synthase subunit alpha</fullName>
    </alternativeName>
</protein>
<evidence type="ECO:0000313" key="21">
    <source>
        <dbReference type="Proteomes" id="UP000286095"/>
    </source>
</evidence>
<keyword evidence="5" id="KW-0028">Amino-acid biosynthesis</keyword>
<keyword evidence="7" id="KW-0288">FMN</keyword>
<dbReference type="GO" id="GO:0004355">
    <property type="term" value="F:glutamate synthase (NADPH) activity"/>
    <property type="evidence" value="ECO:0007669"/>
    <property type="project" value="UniProtKB-EC"/>
</dbReference>
<dbReference type="InterPro" id="IPR006982">
    <property type="entry name" value="Glu_synth_centr_N"/>
</dbReference>
<dbReference type="Proteomes" id="UP000286095">
    <property type="component" value="Unassembled WGS sequence"/>
</dbReference>